<accession>A0A3N4KDQ7</accession>
<keyword evidence="2" id="KW-1185">Reference proteome</keyword>
<proteinExistence type="predicted"/>
<dbReference type="InParanoid" id="A0A3N4KDQ7"/>
<dbReference type="AlphaFoldDB" id="A0A3N4KDQ7"/>
<dbReference type="STRING" id="1392247.A0A3N4KDQ7"/>
<organism evidence="1 2">
    <name type="scientific">Morchella conica CCBAS932</name>
    <dbReference type="NCBI Taxonomy" id="1392247"/>
    <lineage>
        <taxon>Eukaryota</taxon>
        <taxon>Fungi</taxon>
        <taxon>Dikarya</taxon>
        <taxon>Ascomycota</taxon>
        <taxon>Pezizomycotina</taxon>
        <taxon>Pezizomycetes</taxon>
        <taxon>Pezizales</taxon>
        <taxon>Morchellaceae</taxon>
        <taxon>Morchella</taxon>
    </lineage>
</organism>
<evidence type="ECO:0000313" key="1">
    <source>
        <dbReference type="EMBL" id="RPB06531.1"/>
    </source>
</evidence>
<dbReference type="OrthoDB" id="5401962at2759"/>
<dbReference type="Gene3D" id="3.30.420.10">
    <property type="entry name" value="Ribonuclease H-like superfamily/Ribonuclease H"/>
    <property type="match status" value="1"/>
</dbReference>
<gene>
    <name evidence="1" type="ORF">P167DRAFT_497490</name>
</gene>
<dbReference type="Proteomes" id="UP000277580">
    <property type="component" value="Unassembled WGS sequence"/>
</dbReference>
<protein>
    <submittedName>
        <fullName evidence="1">Uncharacterized protein</fullName>
    </submittedName>
</protein>
<evidence type="ECO:0000313" key="2">
    <source>
        <dbReference type="Proteomes" id="UP000277580"/>
    </source>
</evidence>
<name>A0A3N4KDQ7_9PEZI</name>
<sequence>MVFRIGDCFWDTTIPISAGLISAPKGMKRVLQERGLWRIGLLKQCGTDECVQGRDCCCLRILEAQIDFKSEKSESLPELEITKRVHEVIFYPRFQCELYYMKFFWAAVKRYTRENCSYSFSKLEETIWEGLESVSLKTIRRFANRSRRWVQAYADGLTKEQKVFADKQYRSHRREYKSSLV</sequence>
<reference evidence="1 2" key="1">
    <citation type="journal article" date="2018" name="Nat. Ecol. Evol.">
        <title>Pezizomycetes genomes reveal the molecular basis of ectomycorrhizal truffle lifestyle.</title>
        <authorList>
            <person name="Murat C."/>
            <person name="Payen T."/>
            <person name="Noel B."/>
            <person name="Kuo A."/>
            <person name="Morin E."/>
            <person name="Chen J."/>
            <person name="Kohler A."/>
            <person name="Krizsan K."/>
            <person name="Balestrini R."/>
            <person name="Da Silva C."/>
            <person name="Montanini B."/>
            <person name="Hainaut M."/>
            <person name="Levati E."/>
            <person name="Barry K.W."/>
            <person name="Belfiori B."/>
            <person name="Cichocki N."/>
            <person name="Clum A."/>
            <person name="Dockter R.B."/>
            <person name="Fauchery L."/>
            <person name="Guy J."/>
            <person name="Iotti M."/>
            <person name="Le Tacon F."/>
            <person name="Lindquist E.A."/>
            <person name="Lipzen A."/>
            <person name="Malagnac F."/>
            <person name="Mello A."/>
            <person name="Molinier V."/>
            <person name="Miyauchi S."/>
            <person name="Poulain J."/>
            <person name="Riccioni C."/>
            <person name="Rubini A."/>
            <person name="Sitrit Y."/>
            <person name="Splivallo R."/>
            <person name="Traeger S."/>
            <person name="Wang M."/>
            <person name="Zifcakova L."/>
            <person name="Wipf D."/>
            <person name="Zambonelli A."/>
            <person name="Paolocci F."/>
            <person name="Nowrousian M."/>
            <person name="Ottonello S."/>
            <person name="Baldrian P."/>
            <person name="Spatafora J.W."/>
            <person name="Henrissat B."/>
            <person name="Nagy L.G."/>
            <person name="Aury J.M."/>
            <person name="Wincker P."/>
            <person name="Grigoriev I.V."/>
            <person name="Bonfante P."/>
            <person name="Martin F.M."/>
        </authorList>
    </citation>
    <scope>NUCLEOTIDE SEQUENCE [LARGE SCALE GENOMIC DNA]</scope>
    <source>
        <strain evidence="1 2">CCBAS932</strain>
    </source>
</reference>
<dbReference type="PANTHER" id="PTHR35871:SF1">
    <property type="entry name" value="CXC1-LIKE CYSTEINE CLUSTER ASSOCIATED WITH KDZ TRANSPOSASES DOMAIN-CONTAINING PROTEIN"/>
    <property type="match status" value="1"/>
</dbReference>
<dbReference type="InterPro" id="IPR036397">
    <property type="entry name" value="RNaseH_sf"/>
</dbReference>
<dbReference type="EMBL" id="ML119294">
    <property type="protein sequence ID" value="RPB06531.1"/>
    <property type="molecule type" value="Genomic_DNA"/>
</dbReference>
<dbReference type="PANTHER" id="PTHR35871">
    <property type="entry name" value="EXPRESSED PROTEIN"/>
    <property type="match status" value="1"/>
</dbReference>
<dbReference type="GO" id="GO:0003676">
    <property type="term" value="F:nucleic acid binding"/>
    <property type="evidence" value="ECO:0007669"/>
    <property type="project" value="InterPro"/>
</dbReference>